<dbReference type="UniPathway" id="UPA00035">
    <property type="reaction ID" value="UER00043"/>
</dbReference>
<dbReference type="Proteomes" id="UP000034954">
    <property type="component" value="Unassembled WGS sequence"/>
</dbReference>
<keyword evidence="6 8" id="KW-0057">Aromatic amino acid biosynthesis</keyword>
<feature type="domain" description="Indole-3-glycerol phosphate synthase" evidence="9">
    <location>
        <begin position="4"/>
        <end position="255"/>
    </location>
</feature>
<accession>A0A0M2UY62</accession>
<name>A0A0M2UY62_9BACT</name>
<dbReference type="PATRIC" id="fig|380242.3.peg.2340"/>
<evidence type="ECO:0000256" key="5">
    <source>
        <dbReference type="ARBA" id="ARBA00022822"/>
    </source>
</evidence>
<evidence type="ECO:0000256" key="2">
    <source>
        <dbReference type="ARBA" id="ARBA00004696"/>
    </source>
</evidence>
<dbReference type="CDD" id="cd00331">
    <property type="entry name" value="IGPS"/>
    <property type="match status" value="1"/>
</dbReference>
<dbReference type="Gene3D" id="3.20.20.70">
    <property type="entry name" value="Aldolase class I"/>
    <property type="match status" value="1"/>
</dbReference>
<dbReference type="InterPro" id="IPR013798">
    <property type="entry name" value="Indole-3-glycerol_P_synth_dom"/>
</dbReference>
<dbReference type="NCBIfam" id="NF001373">
    <property type="entry name" value="PRK00278.1-6"/>
    <property type="match status" value="1"/>
</dbReference>
<dbReference type="EMBL" id="LAQJ01000194">
    <property type="protein sequence ID" value="KKO19414.1"/>
    <property type="molecule type" value="Genomic_DNA"/>
</dbReference>
<evidence type="ECO:0000256" key="8">
    <source>
        <dbReference type="HAMAP-Rule" id="MF_00134"/>
    </source>
</evidence>
<dbReference type="EC" id="4.1.1.48" evidence="8"/>
<dbReference type="PANTHER" id="PTHR22854:SF2">
    <property type="entry name" value="INDOLE-3-GLYCEROL-PHOSPHATE SYNTHASE"/>
    <property type="match status" value="1"/>
</dbReference>
<comment type="similarity">
    <text evidence="8">Belongs to the TrpC family.</text>
</comment>
<proteinExistence type="inferred from homology"/>
<evidence type="ECO:0000256" key="6">
    <source>
        <dbReference type="ARBA" id="ARBA00023141"/>
    </source>
</evidence>
<dbReference type="GO" id="GO:0000162">
    <property type="term" value="P:L-tryptophan biosynthetic process"/>
    <property type="evidence" value="ECO:0007669"/>
    <property type="project" value="UniProtKB-UniRule"/>
</dbReference>
<dbReference type="InterPro" id="IPR011060">
    <property type="entry name" value="RibuloseP-bd_barrel"/>
</dbReference>
<dbReference type="GO" id="GO:0004640">
    <property type="term" value="F:phosphoribosylanthranilate isomerase activity"/>
    <property type="evidence" value="ECO:0007669"/>
    <property type="project" value="TreeGrafter"/>
</dbReference>
<dbReference type="AlphaFoldDB" id="A0A0M2UY62"/>
<evidence type="ECO:0000256" key="4">
    <source>
        <dbReference type="ARBA" id="ARBA00022793"/>
    </source>
</evidence>
<evidence type="ECO:0000256" key="7">
    <source>
        <dbReference type="ARBA" id="ARBA00023239"/>
    </source>
</evidence>
<dbReference type="PANTHER" id="PTHR22854">
    <property type="entry name" value="TRYPTOPHAN BIOSYNTHESIS PROTEIN"/>
    <property type="match status" value="1"/>
</dbReference>
<evidence type="ECO:0000313" key="10">
    <source>
        <dbReference type="EMBL" id="KKO19414.1"/>
    </source>
</evidence>
<comment type="caution">
    <text evidence="10">The sequence shown here is derived from an EMBL/GenBank/DDBJ whole genome shotgun (WGS) entry which is preliminary data.</text>
</comment>
<dbReference type="FunFam" id="3.20.20.70:FF:000024">
    <property type="entry name" value="Indole-3-glycerol phosphate synthase"/>
    <property type="match status" value="1"/>
</dbReference>
<evidence type="ECO:0000256" key="1">
    <source>
        <dbReference type="ARBA" id="ARBA00001633"/>
    </source>
</evidence>
<evidence type="ECO:0000256" key="3">
    <source>
        <dbReference type="ARBA" id="ARBA00022605"/>
    </source>
</evidence>
<dbReference type="HAMAP" id="MF_00134_A">
    <property type="entry name" value="IGPS_A"/>
    <property type="match status" value="1"/>
</dbReference>
<dbReference type="NCBIfam" id="NF001377">
    <property type="entry name" value="PRK00278.2-4"/>
    <property type="match status" value="1"/>
</dbReference>
<sequence length="260" mass="29007">MTILDTIYHHKIVEVEKKKKHVPLGSLEKRIHKRRHAKSFGSVLQSDTNISIIAEIKKASPSLGVIREDFQPTEIARLYQKGGAAAISVLTDEKYFQGKLSYLTDVKRSVDLPVLRKDFIIDPYQIYEAQSAGADAILLIAALLSKETIQRYLDLAKDLEMDCLVEVHTESELQKVLQTDAAIIGINNRDLATFSVSLETTFRLRSMIPEGKIIVSESGIKSRSEIVQLFNKGINAILVGETLMKSNNIPATLQEFLGKA</sequence>
<evidence type="ECO:0000313" key="11">
    <source>
        <dbReference type="Proteomes" id="UP000034954"/>
    </source>
</evidence>
<keyword evidence="4 8" id="KW-0210">Decarboxylase</keyword>
<organism evidence="10 11">
    <name type="scientific">Candidatus Brocadia fulgida</name>
    <dbReference type="NCBI Taxonomy" id="380242"/>
    <lineage>
        <taxon>Bacteria</taxon>
        <taxon>Pseudomonadati</taxon>
        <taxon>Planctomycetota</taxon>
        <taxon>Candidatus Brocadiia</taxon>
        <taxon>Candidatus Brocadiales</taxon>
        <taxon>Candidatus Brocadiaceae</taxon>
        <taxon>Candidatus Brocadia</taxon>
    </lineage>
</organism>
<keyword evidence="3 8" id="KW-0028">Amino-acid biosynthesis</keyword>
<dbReference type="InterPro" id="IPR013785">
    <property type="entry name" value="Aldolase_TIM"/>
</dbReference>
<comment type="pathway">
    <text evidence="2 8">Amino-acid biosynthesis; L-tryptophan biosynthesis; L-tryptophan from chorismate: step 4/5.</text>
</comment>
<reference evidence="10 11" key="1">
    <citation type="journal article" date="2013" name="BMC Microbiol.">
        <title>Identification of the type II cytochrome c maturation pathway in anammox bacteria by comparative genomics.</title>
        <authorList>
            <person name="Ferousi C."/>
            <person name="Speth D.R."/>
            <person name="Reimann J."/>
            <person name="Op den Camp H.J."/>
            <person name="Allen J.W."/>
            <person name="Keltjens J.T."/>
            <person name="Jetten M.S."/>
        </authorList>
    </citation>
    <scope>NUCLEOTIDE SEQUENCE [LARGE SCALE GENOMIC DNA]</scope>
    <source>
        <strain evidence="10">RU1</strain>
    </source>
</reference>
<protein>
    <recommendedName>
        <fullName evidence="8">Indole-3-glycerol phosphate synthase</fullName>
        <shortName evidence="8">IGPS</shortName>
        <ecNumber evidence="8">4.1.1.48</ecNumber>
    </recommendedName>
</protein>
<dbReference type="InterPro" id="IPR045186">
    <property type="entry name" value="Indole-3-glycerol_P_synth"/>
</dbReference>
<evidence type="ECO:0000259" key="9">
    <source>
        <dbReference type="Pfam" id="PF00218"/>
    </source>
</evidence>
<dbReference type="PROSITE" id="PS00614">
    <property type="entry name" value="IGPS"/>
    <property type="match status" value="1"/>
</dbReference>
<dbReference type="GO" id="GO:0004425">
    <property type="term" value="F:indole-3-glycerol-phosphate synthase activity"/>
    <property type="evidence" value="ECO:0007669"/>
    <property type="project" value="UniProtKB-UniRule"/>
</dbReference>
<keyword evidence="11" id="KW-1185">Reference proteome</keyword>
<dbReference type="HAMAP" id="MF_00134_B">
    <property type="entry name" value="IGPS_B"/>
    <property type="match status" value="1"/>
</dbReference>
<dbReference type="Pfam" id="PF00218">
    <property type="entry name" value="IGPS"/>
    <property type="match status" value="1"/>
</dbReference>
<keyword evidence="5 8" id="KW-0822">Tryptophan biosynthesis</keyword>
<gene>
    <name evidence="8" type="primary">trpC</name>
    <name evidence="10" type="ORF">BROFUL_01876</name>
</gene>
<keyword evidence="7 8" id="KW-0456">Lyase</keyword>
<dbReference type="SUPFAM" id="SSF51366">
    <property type="entry name" value="Ribulose-phoshate binding barrel"/>
    <property type="match status" value="1"/>
</dbReference>
<dbReference type="InterPro" id="IPR001468">
    <property type="entry name" value="Indole-3-GlycerolPSynthase_CS"/>
</dbReference>
<comment type="catalytic activity">
    <reaction evidence="1 8">
        <text>1-(2-carboxyphenylamino)-1-deoxy-D-ribulose 5-phosphate + H(+) = (1S,2R)-1-C-(indol-3-yl)glycerol 3-phosphate + CO2 + H2O</text>
        <dbReference type="Rhea" id="RHEA:23476"/>
        <dbReference type="ChEBI" id="CHEBI:15377"/>
        <dbReference type="ChEBI" id="CHEBI:15378"/>
        <dbReference type="ChEBI" id="CHEBI:16526"/>
        <dbReference type="ChEBI" id="CHEBI:58613"/>
        <dbReference type="ChEBI" id="CHEBI:58866"/>
        <dbReference type="EC" id="4.1.1.48"/>
    </reaction>
</comment>